<protein>
    <submittedName>
        <fullName evidence="1">Uncharacterized protein</fullName>
    </submittedName>
</protein>
<organism evidence="1 2">
    <name type="scientific">Paramecium sonneborni</name>
    <dbReference type="NCBI Taxonomy" id="65129"/>
    <lineage>
        <taxon>Eukaryota</taxon>
        <taxon>Sar</taxon>
        <taxon>Alveolata</taxon>
        <taxon>Ciliophora</taxon>
        <taxon>Intramacronucleata</taxon>
        <taxon>Oligohymenophorea</taxon>
        <taxon>Peniculida</taxon>
        <taxon>Parameciidae</taxon>
        <taxon>Paramecium</taxon>
    </lineage>
</organism>
<dbReference type="PANTHER" id="PTHR19920:SF0">
    <property type="entry name" value="CYTOSOLIC IRON-SULFUR PROTEIN ASSEMBLY PROTEIN CIAO1-RELATED"/>
    <property type="match status" value="1"/>
</dbReference>
<sequence>MKILSYLVVEIIKEWICSQTITAHTGSVYGLSMNDTQNRVISCGLDQLIFTHNKIKNGIQYKRQMLIVLLQNMFYNDKIFTFQPISKEQMQVYKMGIIYKQFSKVKGFIVRSGSTSDCYLFPSQYIKQKCMVVNKKGYNVNLIRKQENEDFIIEQSIDFETFNLFGSISEDGEYLVTWDDKQKEIQIRKYQEK</sequence>
<keyword evidence="2" id="KW-1185">Reference proteome</keyword>
<dbReference type="Proteomes" id="UP000692954">
    <property type="component" value="Unassembled WGS sequence"/>
</dbReference>
<gene>
    <name evidence="1" type="ORF">PSON_ATCC_30995.1.T1350009</name>
</gene>
<dbReference type="AlphaFoldDB" id="A0A8S1R5C5"/>
<dbReference type="GO" id="GO:0097361">
    <property type="term" value="C:cytosolic [4Fe-4S] assembly targeting complex"/>
    <property type="evidence" value="ECO:0007669"/>
    <property type="project" value="TreeGrafter"/>
</dbReference>
<dbReference type="EMBL" id="CAJJDN010000135">
    <property type="protein sequence ID" value="CAD8121870.1"/>
    <property type="molecule type" value="Genomic_DNA"/>
</dbReference>
<reference evidence="1" key="1">
    <citation type="submission" date="2021-01" db="EMBL/GenBank/DDBJ databases">
        <authorList>
            <consortium name="Genoscope - CEA"/>
            <person name="William W."/>
        </authorList>
    </citation>
    <scope>NUCLEOTIDE SEQUENCE</scope>
</reference>
<name>A0A8S1R5C5_9CILI</name>
<evidence type="ECO:0000313" key="1">
    <source>
        <dbReference type="EMBL" id="CAD8121870.1"/>
    </source>
</evidence>
<accession>A0A8S1R5C5</accession>
<evidence type="ECO:0000313" key="2">
    <source>
        <dbReference type="Proteomes" id="UP000692954"/>
    </source>
</evidence>
<dbReference type="GO" id="GO:0016226">
    <property type="term" value="P:iron-sulfur cluster assembly"/>
    <property type="evidence" value="ECO:0007669"/>
    <property type="project" value="TreeGrafter"/>
</dbReference>
<comment type="caution">
    <text evidence="1">The sequence shown here is derived from an EMBL/GenBank/DDBJ whole genome shotgun (WGS) entry which is preliminary data.</text>
</comment>
<proteinExistence type="predicted"/>
<dbReference type="PANTHER" id="PTHR19920">
    <property type="entry name" value="WD40 PROTEIN CIAO1"/>
    <property type="match status" value="1"/>
</dbReference>